<keyword evidence="1" id="KW-0880">Kelch repeat</keyword>
<dbReference type="EnsemblMetazoa" id="Aqu2.1.09364_001">
    <property type="protein sequence ID" value="Aqu2.1.09364_001"/>
    <property type="gene ID" value="Aqu2.1.09364"/>
</dbReference>
<keyword evidence="2" id="KW-0677">Repeat</keyword>
<evidence type="ECO:0000256" key="3">
    <source>
        <dbReference type="SAM" id="MobiDB-lite"/>
    </source>
</evidence>
<name>A0A1X7T4C6_AMPQE</name>
<dbReference type="SUPFAM" id="SSF117281">
    <property type="entry name" value="Kelch motif"/>
    <property type="match status" value="2"/>
</dbReference>
<dbReference type="InterPro" id="IPR015915">
    <property type="entry name" value="Kelch-typ_b-propeller"/>
</dbReference>
<reference evidence="4" key="1">
    <citation type="submission" date="2017-05" db="UniProtKB">
        <authorList>
            <consortium name="EnsemblMetazoa"/>
        </authorList>
    </citation>
    <scope>IDENTIFICATION</scope>
</reference>
<dbReference type="AlphaFoldDB" id="A0A1X7T4C6"/>
<sequence>MLGVACLEEVKKRMSGKSFKIRAQHKAPVIGESLYLWAGNQVDLPKGHDSLQKREVTSRVDVYQLSTADWSSHLTRGTPPLGVIAYSCTTSHSNIYYFGGWCGQDLCYHNTLNVLNTIKMEWTSCSDAEQSLMKKGYGGMISLEFDGAEHLVIIGGIGSTPTVYHPQFQYDQLKTGRVRTNEQLLYNVSTGQFTVPSVSGQCCPSTDTFIIEKITTTGNRGVMFGGMVTVNGDGSTSTNSVYIFSVTHSIINWEILKPGAIPNEGLWPMERDHHASAIINGDSTSPTLVVIGGTDKRDQLVNECLLFDSITTGQYSCRKIPLPESVTGRYSHSLTAVTMSPHCVWLVIVGGCEEYEMKDVGGGKKVPMGTYITDTNRLVMIIELVYSEAGEWIVESVLDGNDLTSKNYQEKYESYSKTRRWWMDQLIEYPTEREMKLQRYIQSLHEDLQVAHESKVSLQEALVEANKQVSAVYAVSLSKPLLKRLILEIQHCVDLTGRPGLSRHLKFAIAPVSTPSLPYQFSLVEGGEFKADSWYGSIQRKKFCLVSIVGEKHLPTCKSSTNGDESEEEEEEEQEEEAEEETEEEVEDGNSDSSSDSDKTKDPPGGRSGGQVLEIVMDERLEISIDPVNDGLGNVAENEEIGEQIIHQQSQCLASTAAESTGVEEAMTYAGLVYYEEKRAEDLVTFTAAKDLNALLEFIKKDCPHAERGQNILFRFKDYNGYIELKFDAPQKKPFTGWSIEPHMDSCKFLRCDVDKFGEANYPLPSTCLVSVYGSDDAVPTLHYSVPLDGVADPKTLFIHRSLRTVGLSLPAIPANPRPLPVLRKREQGLDLVSIKKRVQQVLTKHQVDLSQAFSLSLSSIFNEMAAVGIVSNDTEKSYEAIIKSFKVGMSFMKSSSDLESYCVKFLNGLSKVGGPVALAAETIYDEWTEASEGELLFDCLAKRTKNT</sequence>
<protein>
    <submittedName>
        <fullName evidence="4">Uncharacterized protein</fullName>
    </submittedName>
</protein>
<feature type="compositionally biased region" description="Acidic residues" evidence="3">
    <location>
        <begin position="564"/>
        <end position="590"/>
    </location>
</feature>
<organism evidence="4">
    <name type="scientific">Amphimedon queenslandica</name>
    <name type="common">Sponge</name>
    <dbReference type="NCBI Taxonomy" id="400682"/>
    <lineage>
        <taxon>Eukaryota</taxon>
        <taxon>Metazoa</taxon>
        <taxon>Porifera</taxon>
        <taxon>Demospongiae</taxon>
        <taxon>Heteroscleromorpha</taxon>
        <taxon>Haplosclerida</taxon>
        <taxon>Niphatidae</taxon>
        <taxon>Amphimedon</taxon>
    </lineage>
</organism>
<evidence type="ECO:0000256" key="1">
    <source>
        <dbReference type="ARBA" id="ARBA00022441"/>
    </source>
</evidence>
<feature type="region of interest" description="Disordered" evidence="3">
    <location>
        <begin position="555"/>
        <end position="611"/>
    </location>
</feature>
<evidence type="ECO:0000256" key="2">
    <source>
        <dbReference type="ARBA" id="ARBA00022737"/>
    </source>
</evidence>
<dbReference type="OrthoDB" id="432528at2759"/>
<dbReference type="PANTHER" id="PTHR46228:SF2">
    <property type="entry name" value="KELCH REPEAT PROTEIN (AFU_ORTHOLOGUE AFUA_4G14350)"/>
    <property type="match status" value="1"/>
</dbReference>
<proteinExistence type="predicted"/>
<evidence type="ECO:0000313" key="4">
    <source>
        <dbReference type="EnsemblMetazoa" id="Aqu2.1.09364_001"/>
    </source>
</evidence>
<dbReference type="InParanoid" id="A0A1X7T4C6"/>
<accession>A0A1X7T4C6</accession>
<dbReference type="Gene3D" id="2.120.10.80">
    <property type="entry name" value="Kelch-type beta propeller"/>
    <property type="match status" value="2"/>
</dbReference>
<dbReference type="PANTHER" id="PTHR46228">
    <property type="entry name" value="KELCH DOMAIN-CONTAINING PROTEIN"/>
    <property type="match status" value="1"/>
</dbReference>